<reference evidence="1 2" key="1">
    <citation type="submission" date="2015-01" db="EMBL/GenBank/DDBJ databases">
        <title>Genome Assembly of Bacillus badius MTCC 1458.</title>
        <authorList>
            <person name="Verma A."/>
            <person name="Khatri I."/>
            <person name="Mual P."/>
            <person name="Subramanian S."/>
            <person name="Krishnamurthi S."/>
        </authorList>
    </citation>
    <scope>NUCLEOTIDE SEQUENCE [LARGE SCALE GENOMIC DNA]</scope>
    <source>
        <strain evidence="1 2">MTCC 1458</strain>
    </source>
</reference>
<evidence type="ECO:0008006" key="3">
    <source>
        <dbReference type="Google" id="ProtNLM"/>
    </source>
</evidence>
<keyword evidence="2" id="KW-1185">Reference proteome</keyword>
<protein>
    <recommendedName>
        <fullName evidence="3">Lipoprotein</fullName>
    </recommendedName>
</protein>
<comment type="caution">
    <text evidence="1">The sequence shown here is derived from an EMBL/GenBank/DDBJ whole genome shotgun (WGS) entry which is preliminary data.</text>
</comment>
<dbReference type="EMBL" id="JXLP01000005">
    <property type="protein sequence ID" value="KIL78952.1"/>
    <property type="molecule type" value="Genomic_DNA"/>
</dbReference>
<accession>A0ABR5AW62</accession>
<gene>
    <name evidence="1" type="ORF">SD77_3753</name>
</gene>
<name>A0ABR5AW62_BACBA</name>
<evidence type="ECO:0000313" key="1">
    <source>
        <dbReference type="EMBL" id="KIL78952.1"/>
    </source>
</evidence>
<proteinExistence type="predicted"/>
<organism evidence="1 2">
    <name type="scientific">Bacillus badius</name>
    <dbReference type="NCBI Taxonomy" id="1455"/>
    <lineage>
        <taxon>Bacteria</taxon>
        <taxon>Bacillati</taxon>
        <taxon>Bacillota</taxon>
        <taxon>Bacilli</taxon>
        <taxon>Bacillales</taxon>
        <taxon>Bacillaceae</taxon>
        <taxon>Pseudobacillus</taxon>
    </lineage>
</organism>
<dbReference type="Proteomes" id="UP000031982">
    <property type="component" value="Unassembled WGS sequence"/>
</dbReference>
<dbReference type="PROSITE" id="PS51257">
    <property type="entry name" value="PROKAR_LIPOPROTEIN"/>
    <property type="match status" value="1"/>
</dbReference>
<sequence>MKSYLSGIILIMMICSLFGCQQYTEDTAGQNREETDKGFAEPEPSDWVKYNKLILQYMYYRTQAVQQNDITVLWNKYPDLKVNDDPQKGINVEKEEVESLNNGRKWIDANYSIESHERMKVKTVNEEEAIVLVHGGINYISNDFDEAGGEVLIEISLKLKNNHWTVVQTDEYTEFEYKEWMQKQAK</sequence>
<evidence type="ECO:0000313" key="2">
    <source>
        <dbReference type="Proteomes" id="UP000031982"/>
    </source>
</evidence>